<feature type="compositionally biased region" description="Polar residues" evidence="2">
    <location>
        <begin position="99"/>
        <end position="109"/>
    </location>
</feature>
<accession>A0A060BXQ1</accession>
<proteinExistence type="predicted"/>
<evidence type="ECO:0000256" key="1">
    <source>
        <dbReference type="ARBA" id="ARBA00022729"/>
    </source>
</evidence>
<feature type="non-terminal residue" evidence="3">
    <location>
        <position position="1"/>
    </location>
</feature>
<feature type="compositionally biased region" description="Low complexity" evidence="2">
    <location>
        <begin position="110"/>
        <end position="130"/>
    </location>
</feature>
<dbReference type="GO" id="GO:0042597">
    <property type="term" value="C:periplasmic space"/>
    <property type="evidence" value="ECO:0007669"/>
    <property type="project" value="InterPro"/>
</dbReference>
<dbReference type="EMBL" id="KF118012">
    <property type="protein sequence ID" value="AIA85271.1"/>
    <property type="molecule type" value="Genomic_DNA"/>
</dbReference>
<sequence length="130" mass="14054">FRGSPPASIDGARVYARALVASGNRSAAAEVIRRAWLTEKMTDAQQDATLKEFGALLTQADHRRRAEMLLFDERSRQAAKLKPLLSAGERAYVDAHIATNQKAKTSAPRSTPCRPTSAASPATSSSRRST</sequence>
<organism evidence="3">
    <name type="scientific">uncultured Rhizobium sp</name>
    <dbReference type="NCBI Taxonomy" id="155567"/>
    <lineage>
        <taxon>Bacteria</taxon>
        <taxon>Pseudomonadati</taxon>
        <taxon>Pseudomonadota</taxon>
        <taxon>Alphaproteobacteria</taxon>
        <taxon>Hyphomicrobiales</taxon>
        <taxon>Rhizobiaceae</taxon>
        <taxon>Rhizobium/Agrobacterium group</taxon>
        <taxon>Rhizobium</taxon>
        <taxon>environmental samples</taxon>
    </lineage>
</organism>
<dbReference type="AlphaFoldDB" id="A0A060BXQ1"/>
<feature type="non-terminal residue" evidence="3">
    <location>
        <position position="130"/>
    </location>
</feature>
<dbReference type="InterPro" id="IPR008939">
    <property type="entry name" value="Lytic_TGlycosylase_superhlx_U"/>
</dbReference>
<dbReference type="Gene3D" id="1.25.20.10">
    <property type="entry name" value="Bacterial muramidases"/>
    <property type="match status" value="1"/>
</dbReference>
<feature type="region of interest" description="Disordered" evidence="2">
    <location>
        <begin position="99"/>
        <end position="130"/>
    </location>
</feature>
<dbReference type="SUPFAM" id="SSF48435">
    <property type="entry name" value="Bacterial muramidases"/>
    <property type="match status" value="1"/>
</dbReference>
<reference evidence="3" key="1">
    <citation type="journal article" date="2013" name="Environ. Microbiol.">
        <title>Seasonally variable intestinal metagenomes of the red palm weevil (Rhynchophorus ferrugineus).</title>
        <authorList>
            <person name="Jia S."/>
            <person name="Zhang X."/>
            <person name="Zhang G."/>
            <person name="Yin A."/>
            <person name="Zhang S."/>
            <person name="Li F."/>
            <person name="Wang L."/>
            <person name="Zhao D."/>
            <person name="Yun Q."/>
            <person name="Tala"/>
            <person name="Wang J."/>
            <person name="Sun G."/>
            <person name="Baabdullah M."/>
            <person name="Yu X."/>
            <person name="Hu S."/>
            <person name="Al-Mssallem I.S."/>
            <person name="Yu J."/>
        </authorList>
    </citation>
    <scope>NUCLEOTIDE SEQUENCE</scope>
</reference>
<evidence type="ECO:0000313" key="3">
    <source>
        <dbReference type="EMBL" id="AIA85271.1"/>
    </source>
</evidence>
<evidence type="ECO:0000256" key="2">
    <source>
        <dbReference type="SAM" id="MobiDB-lite"/>
    </source>
</evidence>
<dbReference type="GO" id="GO:0004553">
    <property type="term" value="F:hydrolase activity, hydrolyzing O-glycosyl compounds"/>
    <property type="evidence" value="ECO:0007669"/>
    <property type="project" value="InterPro"/>
</dbReference>
<keyword evidence="1" id="KW-0732">Signal</keyword>
<protein>
    <submittedName>
        <fullName evidence="3">CAZy families GH23 protein</fullName>
    </submittedName>
</protein>
<name>A0A060BXQ1_9HYPH</name>